<keyword evidence="3" id="KW-1185">Reference proteome</keyword>
<evidence type="ECO:0000313" key="3">
    <source>
        <dbReference type="Proteomes" id="UP000193560"/>
    </source>
</evidence>
<gene>
    <name evidence="2" type="ORF">BCR42DRAFT_410245</name>
</gene>
<dbReference type="Proteomes" id="UP000193560">
    <property type="component" value="Unassembled WGS sequence"/>
</dbReference>
<name>A0A1X2INS5_9FUNG</name>
<sequence>MPILNTTVNVSWINKPHSIDEIDTTVPDPREIKKYPPSLPSSPTRWEKGSQSLPSMKKRISHSKRKSFNCVATTNNTNNKKLDSFLHRPRSFHASLPLPPLPPPSPFIYKGDDDDDDDDSKPLPAVPIDPQSQSSFSSSSPLSSPHSSSIISLSSPSSSDKKHPKEHYADFEPLTLKDITLILDRNDRMMAYSKE</sequence>
<comment type="caution">
    <text evidence="2">The sequence shown here is derived from an EMBL/GenBank/DDBJ whole genome shotgun (WGS) entry which is preliminary data.</text>
</comment>
<dbReference type="OrthoDB" id="10615866at2759"/>
<feature type="compositionally biased region" description="Basic residues" evidence="1">
    <location>
        <begin position="56"/>
        <end position="67"/>
    </location>
</feature>
<feature type="compositionally biased region" description="Polar residues" evidence="1">
    <location>
        <begin position="41"/>
        <end position="54"/>
    </location>
</feature>
<dbReference type="EMBL" id="MCGE01000007">
    <property type="protein sequence ID" value="ORZ19669.1"/>
    <property type="molecule type" value="Genomic_DNA"/>
</dbReference>
<protein>
    <submittedName>
        <fullName evidence="2">Uncharacterized protein</fullName>
    </submittedName>
</protein>
<proteinExistence type="predicted"/>
<reference evidence="2 3" key="1">
    <citation type="submission" date="2016-07" db="EMBL/GenBank/DDBJ databases">
        <title>Pervasive Adenine N6-methylation of Active Genes in Fungi.</title>
        <authorList>
            <consortium name="DOE Joint Genome Institute"/>
            <person name="Mondo S.J."/>
            <person name="Dannebaum R.O."/>
            <person name="Kuo R.C."/>
            <person name="Labutti K."/>
            <person name="Haridas S."/>
            <person name="Kuo A."/>
            <person name="Salamov A."/>
            <person name="Ahrendt S.R."/>
            <person name="Lipzen A."/>
            <person name="Sullivan W."/>
            <person name="Andreopoulos W.B."/>
            <person name="Clum A."/>
            <person name="Lindquist E."/>
            <person name="Daum C."/>
            <person name="Ramamoorthy G.K."/>
            <person name="Gryganskyi A."/>
            <person name="Culley D."/>
            <person name="Magnuson J.K."/>
            <person name="James T.Y."/>
            <person name="O'Malley M.A."/>
            <person name="Stajich J.E."/>
            <person name="Spatafora J.W."/>
            <person name="Visel A."/>
            <person name="Grigoriev I.V."/>
        </authorList>
    </citation>
    <scope>NUCLEOTIDE SEQUENCE [LARGE SCALE GENOMIC DNA]</scope>
    <source>
        <strain evidence="2 3">NRRL 1336</strain>
    </source>
</reference>
<dbReference type="AlphaFoldDB" id="A0A1X2INS5"/>
<organism evidence="2 3">
    <name type="scientific">Absidia repens</name>
    <dbReference type="NCBI Taxonomy" id="90262"/>
    <lineage>
        <taxon>Eukaryota</taxon>
        <taxon>Fungi</taxon>
        <taxon>Fungi incertae sedis</taxon>
        <taxon>Mucoromycota</taxon>
        <taxon>Mucoromycotina</taxon>
        <taxon>Mucoromycetes</taxon>
        <taxon>Mucorales</taxon>
        <taxon>Cunninghamellaceae</taxon>
        <taxon>Absidia</taxon>
    </lineage>
</organism>
<evidence type="ECO:0000256" key="1">
    <source>
        <dbReference type="SAM" id="MobiDB-lite"/>
    </source>
</evidence>
<evidence type="ECO:0000313" key="2">
    <source>
        <dbReference type="EMBL" id="ORZ19669.1"/>
    </source>
</evidence>
<feature type="compositionally biased region" description="Polar residues" evidence="1">
    <location>
        <begin position="70"/>
        <end position="79"/>
    </location>
</feature>
<feature type="region of interest" description="Disordered" evidence="1">
    <location>
        <begin position="22"/>
        <end position="170"/>
    </location>
</feature>
<feature type="compositionally biased region" description="Basic and acidic residues" evidence="1">
    <location>
        <begin position="159"/>
        <end position="170"/>
    </location>
</feature>
<accession>A0A1X2INS5</accession>
<feature type="compositionally biased region" description="Pro residues" evidence="1">
    <location>
        <begin position="97"/>
        <end position="106"/>
    </location>
</feature>
<feature type="compositionally biased region" description="Low complexity" evidence="1">
    <location>
        <begin position="130"/>
        <end position="158"/>
    </location>
</feature>